<evidence type="ECO:0008006" key="3">
    <source>
        <dbReference type="Google" id="ProtNLM"/>
    </source>
</evidence>
<dbReference type="Proteomes" id="UP000248688">
    <property type="component" value="Chromosome"/>
</dbReference>
<accession>A0A2Z4IM31</accession>
<dbReference type="OrthoDB" id="667380at2"/>
<evidence type="ECO:0000313" key="2">
    <source>
        <dbReference type="Proteomes" id="UP000248688"/>
    </source>
</evidence>
<dbReference type="KEGG" id="est:DN752_15665"/>
<reference evidence="1 2" key="1">
    <citation type="submission" date="2018-06" db="EMBL/GenBank/DDBJ databases">
        <title>Echinicola strongylocentroti sp. nov., isolated from a sea urchin Strongylocentrotus intermedius.</title>
        <authorList>
            <person name="Bae S.S."/>
        </authorList>
    </citation>
    <scope>NUCLEOTIDE SEQUENCE [LARGE SCALE GENOMIC DNA]</scope>
    <source>
        <strain evidence="1 2">MEBiC08714</strain>
    </source>
</reference>
<organism evidence="1 2">
    <name type="scientific">Echinicola strongylocentroti</name>
    <dbReference type="NCBI Taxonomy" id="1795355"/>
    <lineage>
        <taxon>Bacteria</taxon>
        <taxon>Pseudomonadati</taxon>
        <taxon>Bacteroidota</taxon>
        <taxon>Cytophagia</taxon>
        <taxon>Cytophagales</taxon>
        <taxon>Cyclobacteriaceae</taxon>
        <taxon>Echinicola</taxon>
    </lineage>
</organism>
<sequence length="150" mass="16759">MSLTKEEVYKELHALLLGKQKEIVESIALLKQSAAEDTKSSAGDKYETGREMVRQEIDKAELMYGEYRVQMDQLKSIDPREKHAKVKSGSLVFTDRTVMLIAIGFGKIEVNGQVVFVISPQAPLARLMMDKTPGESLTFNGLTQQLVQVV</sequence>
<gene>
    <name evidence="1" type="ORF">DN752_15665</name>
</gene>
<dbReference type="RefSeq" id="WP_112784819.1">
    <property type="nucleotide sequence ID" value="NZ_CP030041.1"/>
</dbReference>
<dbReference type="AlphaFoldDB" id="A0A2Z4IM31"/>
<name>A0A2Z4IM31_9BACT</name>
<proteinExistence type="predicted"/>
<protein>
    <recommendedName>
        <fullName evidence="3">Transcription elongation factor</fullName>
    </recommendedName>
</protein>
<evidence type="ECO:0000313" key="1">
    <source>
        <dbReference type="EMBL" id="AWW31443.1"/>
    </source>
</evidence>
<keyword evidence="2" id="KW-1185">Reference proteome</keyword>
<dbReference type="EMBL" id="CP030041">
    <property type="protein sequence ID" value="AWW31443.1"/>
    <property type="molecule type" value="Genomic_DNA"/>
</dbReference>